<sequence>MSSSAGPLSPSAGPLRPSAGPLRPSAGPLSLKVVQLAPKVGPFGPEEVFEPLSCPMALTLFLSPHLFPRAPQLAPGALQL</sequence>
<name>A0A8K0EKM9_BRALA</name>
<evidence type="ECO:0000313" key="2">
    <source>
        <dbReference type="EMBL" id="CAH1251748.1"/>
    </source>
</evidence>
<feature type="region of interest" description="Disordered" evidence="1">
    <location>
        <begin position="1"/>
        <end position="26"/>
    </location>
</feature>
<dbReference type="AlphaFoldDB" id="A0A8K0EKM9"/>
<reference evidence="2" key="1">
    <citation type="submission" date="2022-01" db="EMBL/GenBank/DDBJ databases">
        <authorList>
            <person name="Braso-Vives M."/>
        </authorList>
    </citation>
    <scope>NUCLEOTIDE SEQUENCE</scope>
</reference>
<evidence type="ECO:0000256" key="1">
    <source>
        <dbReference type="SAM" id="MobiDB-lite"/>
    </source>
</evidence>
<evidence type="ECO:0000313" key="3">
    <source>
        <dbReference type="Proteomes" id="UP000838412"/>
    </source>
</evidence>
<keyword evidence="3" id="KW-1185">Reference proteome</keyword>
<accession>A0A8K0EKM9</accession>
<proteinExistence type="predicted"/>
<organism evidence="2 3">
    <name type="scientific">Branchiostoma lanceolatum</name>
    <name type="common">Common lancelet</name>
    <name type="synonym">Amphioxus lanceolatum</name>
    <dbReference type="NCBI Taxonomy" id="7740"/>
    <lineage>
        <taxon>Eukaryota</taxon>
        <taxon>Metazoa</taxon>
        <taxon>Chordata</taxon>
        <taxon>Cephalochordata</taxon>
        <taxon>Leptocardii</taxon>
        <taxon>Amphioxiformes</taxon>
        <taxon>Branchiostomatidae</taxon>
        <taxon>Branchiostoma</taxon>
    </lineage>
</organism>
<protein>
    <submittedName>
        <fullName evidence="2">Hypp9148 protein</fullName>
    </submittedName>
</protein>
<feature type="compositionally biased region" description="Low complexity" evidence="1">
    <location>
        <begin position="1"/>
        <end position="15"/>
    </location>
</feature>
<dbReference type="Proteomes" id="UP000838412">
    <property type="component" value="Chromosome 19"/>
</dbReference>
<gene>
    <name evidence="2" type="primary">Hypp9148</name>
    <name evidence="2" type="ORF">BLAG_LOCUS12049</name>
</gene>
<dbReference type="EMBL" id="OV696704">
    <property type="protein sequence ID" value="CAH1251748.1"/>
    <property type="molecule type" value="Genomic_DNA"/>
</dbReference>